<feature type="transmembrane region" description="Helical" evidence="1">
    <location>
        <begin position="20"/>
        <end position="40"/>
    </location>
</feature>
<organism evidence="2 3">
    <name type="scientific">Xanthobacter agilis</name>
    <dbReference type="NCBI Taxonomy" id="47492"/>
    <lineage>
        <taxon>Bacteria</taxon>
        <taxon>Pseudomonadati</taxon>
        <taxon>Pseudomonadota</taxon>
        <taxon>Alphaproteobacteria</taxon>
        <taxon>Hyphomicrobiales</taxon>
        <taxon>Xanthobacteraceae</taxon>
        <taxon>Xanthobacter</taxon>
    </lineage>
</organism>
<dbReference type="Pfam" id="PF07386">
    <property type="entry name" value="DUF1499"/>
    <property type="match status" value="1"/>
</dbReference>
<name>A0ABU0LFE5_XANAG</name>
<reference evidence="2 3" key="1">
    <citation type="submission" date="2023-07" db="EMBL/GenBank/DDBJ databases">
        <title>Genomic Encyclopedia of Type Strains, Phase IV (KMG-IV): sequencing the most valuable type-strain genomes for metagenomic binning, comparative biology and taxonomic classification.</title>
        <authorList>
            <person name="Goeker M."/>
        </authorList>
    </citation>
    <scope>NUCLEOTIDE SEQUENCE [LARGE SCALE GENOMIC DNA]</scope>
    <source>
        <strain evidence="2 3">DSM 3770</strain>
    </source>
</reference>
<protein>
    <submittedName>
        <fullName evidence="2">Uncharacterized protein (DUF1499 family)</fullName>
    </submittedName>
</protein>
<keyword evidence="1" id="KW-0812">Transmembrane</keyword>
<dbReference type="RefSeq" id="WP_237347590.1">
    <property type="nucleotide sequence ID" value="NZ_JABWGX010000041.1"/>
</dbReference>
<keyword evidence="1" id="KW-0472">Membrane</keyword>
<evidence type="ECO:0000256" key="1">
    <source>
        <dbReference type="SAM" id="Phobius"/>
    </source>
</evidence>
<feature type="transmembrane region" description="Helical" evidence="1">
    <location>
        <begin position="83"/>
        <end position="106"/>
    </location>
</feature>
<sequence length="259" mass="27863">MIRRRLYIEERVSPTARWSFRLALFAVPVLVLSILTYRLGLLDFSLATVAFAAGLAVATLGGLLGAIAFFITWESGWVGIGRAMAAVALAGVVLAAPAVVIARGMMLPEIADISTDLEDPPRFQSLLLARPREANSHPLPGALTAGAQRAGYPGIKPADLSATPEEAFNAVLALVQKRGWHVLDAAPPRGAQRDGLIEAVAVSRIMGYRNDVVIRIRPTAKGARVDMRSASRYGARDLGSNAERIESLMDDLTAERRKR</sequence>
<feature type="transmembrane region" description="Helical" evidence="1">
    <location>
        <begin position="46"/>
        <end position="71"/>
    </location>
</feature>
<comment type="caution">
    <text evidence="2">The sequence shown here is derived from an EMBL/GenBank/DDBJ whole genome shotgun (WGS) entry which is preliminary data.</text>
</comment>
<gene>
    <name evidence="2" type="ORF">QOZ94_002665</name>
</gene>
<dbReference type="InterPro" id="IPR010865">
    <property type="entry name" value="DUF1499"/>
</dbReference>
<accession>A0ABU0LFE5</accession>
<keyword evidence="1" id="KW-1133">Transmembrane helix</keyword>
<dbReference type="Proteomes" id="UP001241747">
    <property type="component" value="Unassembled WGS sequence"/>
</dbReference>
<evidence type="ECO:0000313" key="3">
    <source>
        <dbReference type="Proteomes" id="UP001241747"/>
    </source>
</evidence>
<keyword evidence="3" id="KW-1185">Reference proteome</keyword>
<proteinExistence type="predicted"/>
<evidence type="ECO:0000313" key="2">
    <source>
        <dbReference type="EMBL" id="MDQ0505865.1"/>
    </source>
</evidence>
<dbReference type="EMBL" id="JAUSVY010000005">
    <property type="protein sequence ID" value="MDQ0505865.1"/>
    <property type="molecule type" value="Genomic_DNA"/>
</dbReference>